<dbReference type="OrthoDB" id="106630at2157"/>
<feature type="region of interest" description="Disordered" evidence="1">
    <location>
        <begin position="1"/>
        <end position="24"/>
    </location>
</feature>
<dbReference type="SMART" id="SM00091">
    <property type="entry name" value="PAS"/>
    <property type="match status" value="3"/>
</dbReference>
<dbReference type="NCBIfam" id="TIGR00229">
    <property type="entry name" value="sensory_box"/>
    <property type="match status" value="3"/>
</dbReference>
<dbReference type="Pfam" id="PF08448">
    <property type="entry name" value="PAS_4"/>
    <property type="match status" value="2"/>
</dbReference>
<dbReference type="InterPro" id="IPR001610">
    <property type="entry name" value="PAC"/>
</dbReference>
<organism evidence="4 5">
    <name type="scientific">Halorubrum aquaticum</name>
    <dbReference type="NCBI Taxonomy" id="387340"/>
    <lineage>
        <taxon>Archaea</taxon>
        <taxon>Methanobacteriati</taxon>
        <taxon>Methanobacteriota</taxon>
        <taxon>Stenosarchaea group</taxon>
        <taxon>Halobacteria</taxon>
        <taxon>Halobacteriales</taxon>
        <taxon>Haloferacaceae</taxon>
        <taxon>Halorubrum</taxon>
    </lineage>
</organism>
<dbReference type="AlphaFoldDB" id="A0A1I3AJ62"/>
<evidence type="ECO:0000313" key="5">
    <source>
        <dbReference type="Proteomes" id="UP000323537"/>
    </source>
</evidence>
<feature type="domain" description="PAC" evidence="3">
    <location>
        <begin position="98"/>
        <end position="149"/>
    </location>
</feature>
<keyword evidence="5" id="KW-1185">Reference proteome</keyword>
<dbReference type="InterPro" id="IPR035965">
    <property type="entry name" value="PAS-like_dom_sf"/>
</dbReference>
<dbReference type="CDD" id="cd00130">
    <property type="entry name" value="PAS"/>
    <property type="match status" value="2"/>
</dbReference>
<name>A0A1I3AJ62_9EURY</name>
<evidence type="ECO:0000256" key="1">
    <source>
        <dbReference type="SAM" id="MobiDB-lite"/>
    </source>
</evidence>
<evidence type="ECO:0000259" key="2">
    <source>
        <dbReference type="PROSITE" id="PS50112"/>
    </source>
</evidence>
<feature type="domain" description="PAS" evidence="2">
    <location>
        <begin position="27"/>
        <end position="82"/>
    </location>
</feature>
<dbReference type="Proteomes" id="UP000323537">
    <property type="component" value="Unassembled WGS sequence"/>
</dbReference>
<dbReference type="InterPro" id="IPR013656">
    <property type="entry name" value="PAS_4"/>
</dbReference>
<dbReference type="EMBL" id="FOPZ01000006">
    <property type="protein sequence ID" value="SFH50065.1"/>
    <property type="molecule type" value="Genomic_DNA"/>
</dbReference>
<dbReference type="SMART" id="SM00086">
    <property type="entry name" value="PAC"/>
    <property type="match status" value="2"/>
</dbReference>
<evidence type="ECO:0000259" key="3">
    <source>
        <dbReference type="PROSITE" id="PS50113"/>
    </source>
</evidence>
<evidence type="ECO:0000313" key="4">
    <source>
        <dbReference type="EMBL" id="SFH50065.1"/>
    </source>
</evidence>
<feature type="domain" description="PAC" evidence="3">
    <location>
        <begin position="319"/>
        <end position="381"/>
    </location>
</feature>
<dbReference type="RefSeq" id="WP_149784083.1">
    <property type="nucleotide sequence ID" value="NZ_BAAADP010000004.1"/>
</dbReference>
<sequence>MSRESSDSEETSRKQGVEDPDHRSGHEYEQFVDFFENSPVPMHWVGPDGTVIHANQAELDALGYSREEYVGSHIADFHADQDVIDDILDRLRSDEELNDYEARMERKDGSIRHVLIDSCVNREDGEFVNTRCVTHDITERKEHERELEEIYGRISDAFYALDENWEFTHLNEQAHDVINPDGRELEGKNVWDEFPAATERKFKPKFEQAMYEQETVSFEEYYPEPLNAWFEVRAYPSETGLSVYFRDITDRKERERQLRESEQRYRTLAQSFPNGIVTLFDEELRYTLASGRAFEYLPVAAADVEGSTPREVWGDVGRDVLEPAFEAVLDGQERSVEVEYSGWYWVIHAVPITDESGNVLSGMTIAQDITERKHREEEIADREQAPSVFS</sequence>
<accession>A0A1I3AJ62</accession>
<dbReference type="PROSITE" id="PS50113">
    <property type="entry name" value="PAC"/>
    <property type="match status" value="2"/>
</dbReference>
<gene>
    <name evidence="4" type="ORF">SAMN04488066_10634</name>
</gene>
<reference evidence="4 5" key="1">
    <citation type="submission" date="2016-10" db="EMBL/GenBank/DDBJ databases">
        <authorList>
            <person name="Varghese N."/>
            <person name="Submissions S."/>
        </authorList>
    </citation>
    <scope>NUCLEOTIDE SEQUENCE [LARGE SCALE GENOMIC DNA]</scope>
    <source>
        <strain evidence="4 5">CGMCC 1.6377</strain>
    </source>
</reference>
<dbReference type="SUPFAM" id="SSF55785">
    <property type="entry name" value="PYP-like sensor domain (PAS domain)"/>
    <property type="match status" value="3"/>
</dbReference>
<protein>
    <submittedName>
        <fullName evidence="4">PAS domain S-box-containing protein</fullName>
    </submittedName>
</protein>
<dbReference type="InterPro" id="IPR000700">
    <property type="entry name" value="PAS-assoc_C"/>
</dbReference>
<dbReference type="InterPro" id="IPR000014">
    <property type="entry name" value="PAS"/>
</dbReference>
<dbReference type="PANTHER" id="PTHR44757:SF2">
    <property type="entry name" value="BIOFILM ARCHITECTURE MAINTENANCE PROTEIN MBAA"/>
    <property type="match status" value="1"/>
</dbReference>
<dbReference type="Gene3D" id="3.30.450.20">
    <property type="entry name" value="PAS domain"/>
    <property type="match status" value="3"/>
</dbReference>
<dbReference type="InterPro" id="IPR052155">
    <property type="entry name" value="Biofilm_reg_signaling"/>
</dbReference>
<proteinExistence type="predicted"/>
<dbReference type="Pfam" id="PF13426">
    <property type="entry name" value="PAS_9"/>
    <property type="match status" value="1"/>
</dbReference>
<dbReference type="PANTHER" id="PTHR44757">
    <property type="entry name" value="DIGUANYLATE CYCLASE DGCP"/>
    <property type="match status" value="1"/>
</dbReference>
<dbReference type="PROSITE" id="PS50112">
    <property type="entry name" value="PAS"/>
    <property type="match status" value="1"/>
</dbReference>